<dbReference type="Proteomes" id="UP001469553">
    <property type="component" value="Unassembled WGS sequence"/>
</dbReference>
<evidence type="ECO:0000313" key="2">
    <source>
        <dbReference type="EMBL" id="MEQ2283706.1"/>
    </source>
</evidence>
<gene>
    <name evidence="2" type="ORF">AMECASPLE_014343</name>
</gene>
<protein>
    <submittedName>
        <fullName evidence="2">Uncharacterized protein</fullName>
    </submittedName>
</protein>
<reference evidence="2 3" key="1">
    <citation type="submission" date="2021-06" db="EMBL/GenBank/DDBJ databases">
        <authorList>
            <person name="Palmer J.M."/>
        </authorList>
    </citation>
    <scope>NUCLEOTIDE SEQUENCE [LARGE SCALE GENOMIC DNA]</scope>
    <source>
        <strain evidence="2 3">AS_MEX2019</strain>
        <tissue evidence="2">Muscle</tissue>
    </source>
</reference>
<evidence type="ECO:0000313" key="3">
    <source>
        <dbReference type="Proteomes" id="UP001469553"/>
    </source>
</evidence>
<keyword evidence="3" id="KW-1185">Reference proteome</keyword>
<name>A0ABV0XQH4_9TELE</name>
<feature type="region of interest" description="Disordered" evidence="1">
    <location>
        <begin position="1"/>
        <end position="101"/>
    </location>
</feature>
<accession>A0ABV0XQH4</accession>
<dbReference type="EMBL" id="JAHRIP010010374">
    <property type="protein sequence ID" value="MEQ2283706.1"/>
    <property type="molecule type" value="Genomic_DNA"/>
</dbReference>
<feature type="non-terminal residue" evidence="2">
    <location>
        <position position="1"/>
    </location>
</feature>
<sequence>ESSTPNHSATVCSPSPLVRERETCTSRVTGPGRPTAQAKHISSATPVGAQDMLHHPTHPTHISINSARRPPKTPSPEPDASPTDGPGTEAGDRDPRQPERS</sequence>
<evidence type="ECO:0000256" key="1">
    <source>
        <dbReference type="SAM" id="MobiDB-lite"/>
    </source>
</evidence>
<comment type="caution">
    <text evidence="2">The sequence shown here is derived from an EMBL/GenBank/DDBJ whole genome shotgun (WGS) entry which is preliminary data.</text>
</comment>
<feature type="compositionally biased region" description="Basic and acidic residues" evidence="1">
    <location>
        <begin position="90"/>
        <end position="101"/>
    </location>
</feature>
<feature type="compositionally biased region" description="Polar residues" evidence="1">
    <location>
        <begin position="1"/>
        <end position="13"/>
    </location>
</feature>
<proteinExistence type="predicted"/>
<organism evidence="2 3">
    <name type="scientific">Ameca splendens</name>
    <dbReference type="NCBI Taxonomy" id="208324"/>
    <lineage>
        <taxon>Eukaryota</taxon>
        <taxon>Metazoa</taxon>
        <taxon>Chordata</taxon>
        <taxon>Craniata</taxon>
        <taxon>Vertebrata</taxon>
        <taxon>Euteleostomi</taxon>
        <taxon>Actinopterygii</taxon>
        <taxon>Neopterygii</taxon>
        <taxon>Teleostei</taxon>
        <taxon>Neoteleostei</taxon>
        <taxon>Acanthomorphata</taxon>
        <taxon>Ovalentaria</taxon>
        <taxon>Atherinomorphae</taxon>
        <taxon>Cyprinodontiformes</taxon>
        <taxon>Goodeidae</taxon>
        <taxon>Ameca</taxon>
    </lineage>
</organism>